<reference evidence="2" key="1">
    <citation type="submission" date="2021-01" db="EMBL/GenBank/DDBJ databases">
        <title>Modified the classification status of verrucomicrobia.</title>
        <authorList>
            <person name="Feng X."/>
        </authorList>
    </citation>
    <scope>NUCLEOTIDE SEQUENCE</scope>
    <source>
        <strain evidence="2">_KCTC 22039</strain>
    </source>
</reference>
<evidence type="ECO:0000313" key="2">
    <source>
        <dbReference type="EMBL" id="MBK1790320.1"/>
    </source>
</evidence>
<dbReference type="RefSeq" id="WP_200310354.1">
    <property type="nucleotide sequence ID" value="NZ_JAENIM010000021.1"/>
</dbReference>
<dbReference type="AlphaFoldDB" id="A0A8J7SGS9"/>
<dbReference type="Proteomes" id="UP000624703">
    <property type="component" value="Unassembled WGS sequence"/>
</dbReference>
<evidence type="ECO:0000256" key="1">
    <source>
        <dbReference type="SAM" id="SignalP"/>
    </source>
</evidence>
<organism evidence="2 3">
    <name type="scientific">Persicirhabdus sediminis</name>
    <dbReference type="NCBI Taxonomy" id="454144"/>
    <lineage>
        <taxon>Bacteria</taxon>
        <taxon>Pseudomonadati</taxon>
        <taxon>Verrucomicrobiota</taxon>
        <taxon>Verrucomicrobiia</taxon>
        <taxon>Verrucomicrobiales</taxon>
        <taxon>Verrucomicrobiaceae</taxon>
        <taxon>Persicirhabdus</taxon>
    </lineage>
</organism>
<keyword evidence="1" id="KW-0732">Signal</keyword>
<feature type="chain" id="PRO_5035282299" evidence="1">
    <location>
        <begin position="27"/>
        <end position="260"/>
    </location>
</feature>
<dbReference type="InterPro" id="IPR013424">
    <property type="entry name" value="Ice-binding_C"/>
</dbReference>
<accession>A0A8J7SGS9</accession>
<dbReference type="EMBL" id="JAENIM010000021">
    <property type="protein sequence ID" value="MBK1790320.1"/>
    <property type="molecule type" value="Genomic_DNA"/>
</dbReference>
<proteinExistence type="predicted"/>
<sequence>MKIKTLTISSMFCLLVPCSAATSVYANFLGASGTDSSISNGNIGGNNWNNIQFNAGTAQNLNASYLSDANGNATNYTFAATFYGGVSMNAQGGVNVSTDDSMNWYHDANGIDSSINTGNRIDNGSITGLNAGDTFATYSLGGFQTTDTVTLTFVCSRDGGYIDPNTGTTRYTGILVDGQDMGYFGAGSDIGGNTNQEFTITLTGKTEYDIDFLLPSDSGNWGPLGNAFKLDVVPIPEPSTSATMMLGLSALLLRRRVNRR</sequence>
<keyword evidence="3" id="KW-1185">Reference proteome</keyword>
<gene>
    <name evidence="2" type="ORF">JIN82_04010</name>
</gene>
<feature type="signal peptide" evidence="1">
    <location>
        <begin position="1"/>
        <end position="26"/>
    </location>
</feature>
<dbReference type="NCBIfam" id="TIGR02595">
    <property type="entry name" value="PEP_CTERM"/>
    <property type="match status" value="1"/>
</dbReference>
<evidence type="ECO:0000313" key="3">
    <source>
        <dbReference type="Proteomes" id="UP000624703"/>
    </source>
</evidence>
<name>A0A8J7SGS9_9BACT</name>
<comment type="caution">
    <text evidence="2">The sequence shown here is derived from an EMBL/GenBank/DDBJ whole genome shotgun (WGS) entry which is preliminary data.</text>
</comment>
<protein>
    <submittedName>
        <fullName evidence="2">PEP-CTERM sorting domain-containing protein</fullName>
    </submittedName>
</protein>